<feature type="domain" description="Thioesterase" evidence="2">
    <location>
        <begin position="78"/>
        <end position="154"/>
    </location>
</feature>
<dbReference type="InterPro" id="IPR003736">
    <property type="entry name" value="PAAI_dom"/>
</dbReference>
<protein>
    <submittedName>
        <fullName evidence="3">PaaI family thioesterase</fullName>
        <ecNumber evidence="3">3.1.2.-</ecNumber>
    </submittedName>
</protein>
<dbReference type="NCBIfam" id="TIGR00369">
    <property type="entry name" value="unchar_dom_1"/>
    <property type="match status" value="1"/>
</dbReference>
<dbReference type="Proteomes" id="UP001230156">
    <property type="component" value="Unassembled WGS sequence"/>
</dbReference>
<accession>A0ABU0YUU7</accession>
<dbReference type="RefSeq" id="WP_379959690.1">
    <property type="nucleotide sequence ID" value="NZ_JAUYVI010000007.1"/>
</dbReference>
<evidence type="ECO:0000313" key="4">
    <source>
        <dbReference type="Proteomes" id="UP001230156"/>
    </source>
</evidence>
<dbReference type="GO" id="GO:0016787">
    <property type="term" value="F:hydrolase activity"/>
    <property type="evidence" value="ECO:0007669"/>
    <property type="project" value="UniProtKB-KW"/>
</dbReference>
<proteinExistence type="predicted"/>
<organism evidence="3 4">
    <name type="scientific">Dongia sedimenti</name>
    <dbReference type="NCBI Taxonomy" id="3064282"/>
    <lineage>
        <taxon>Bacteria</taxon>
        <taxon>Pseudomonadati</taxon>
        <taxon>Pseudomonadota</taxon>
        <taxon>Alphaproteobacteria</taxon>
        <taxon>Rhodospirillales</taxon>
        <taxon>Dongiaceae</taxon>
        <taxon>Dongia</taxon>
    </lineage>
</organism>
<evidence type="ECO:0000313" key="3">
    <source>
        <dbReference type="EMBL" id="MDQ7250423.1"/>
    </source>
</evidence>
<name>A0ABU0YUU7_9PROT</name>
<dbReference type="SUPFAM" id="SSF54637">
    <property type="entry name" value="Thioesterase/thiol ester dehydrase-isomerase"/>
    <property type="match status" value="1"/>
</dbReference>
<comment type="caution">
    <text evidence="3">The sequence shown here is derived from an EMBL/GenBank/DDBJ whole genome shotgun (WGS) entry which is preliminary data.</text>
</comment>
<keyword evidence="1 3" id="KW-0378">Hydrolase</keyword>
<dbReference type="Pfam" id="PF03061">
    <property type="entry name" value="4HBT"/>
    <property type="match status" value="1"/>
</dbReference>
<keyword evidence="4" id="KW-1185">Reference proteome</keyword>
<gene>
    <name evidence="3" type="ORF">Q8A70_22220</name>
</gene>
<evidence type="ECO:0000256" key="1">
    <source>
        <dbReference type="ARBA" id="ARBA00022801"/>
    </source>
</evidence>
<dbReference type="Gene3D" id="3.10.129.10">
    <property type="entry name" value="Hotdog Thioesterase"/>
    <property type="match status" value="1"/>
</dbReference>
<sequence length="177" mass="18678">MSDLLAKPLSIPIPNLVLGLVDSREAAAMSGLDLLRAIVAQDLPAPPMAGIMQQWIHEVKEGFVVFLGNPDQRYLNPMGIVHGGWAMTLLDSALGCAVHTTLGPGSTYASLGTEIKFVRPVLSNAAQVRCIAEVQSRGKSIATAVGRIADSMGRLLATGTSTCFIRPAAVQAMQEEP</sequence>
<reference evidence="4" key="1">
    <citation type="submission" date="2023-08" db="EMBL/GenBank/DDBJ databases">
        <title>Rhodospirillaceae gen. nov., a novel taxon isolated from the Yangtze River Yuezi River estuary sludge.</title>
        <authorList>
            <person name="Ruan L."/>
        </authorList>
    </citation>
    <scope>NUCLEOTIDE SEQUENCE [LARGE SCALE GENOMIC DNA]</scope>
    <source>
        <strain evidence="4">R-7</strain>
    </source>
</reference>
<dbReference type="EC" id="3.1.2.-" evidence="3"/>
<evidence type="ECO:0000259" key="2">
    <source>
        <dbReference type="Pfam" id="PF03061"/>
    </source>
</evidence>
<dbReference type="EMBL" id="JAUYVI010000007">
    <property type="protein sequence ID" value="MDQ7250423.1"/>
    <property type="molecule type" value="Genomic_DNA"/>
</dbReference>
<dbReference type="InterPro" id="IPR029069">
    <property type="entry name" value="HotDog_dom_sf"/>
</dbReference>
<dbReference type="CDD" id="cd03443">
    <property type="entry name" value="PaaI_thioesterase"/>
    <property type="match status" value="1"/>
</dbReference>
<dbReference type="InterPro" id="IPR006683">
    <property type="entry name" value="Thioestr_dom"/>
</dbReference>